<keyword evidence="2" id="KW-1185">Reference proteome</keyword>
<evidence type="ECO:0000313" key="1">
    <source>
        <dbReference type="EMBL" id="KAK1865211.1"/>
    </source>
</evidence>
<evidence type="ECO:0000313" key="2">
    <source>
        <dbReference type="Proteomes" id="UP000798662"/>
    </source>
</evidence>
<gene>
    <name evidence="1" type="ORF">I4F81_007745</name>
</gene>
<accession>A0ACC3C5G2</accession>
<organism evidence="1 2">
    <name type="scientific">Pyropia yezoensis</name>
    <name type="common">Susabi-nori</name>
    <name type="synonym">Porphyra yezoensis</name>
    <dbReference type="NCBI Taxonomy" id="2788"/>
    <lineage>
        <taxon>Eukaryota</taxon>
        <taxon>Rhodophyta</taxon>
        <taxon>Bangiophyceae</taxon>
        <taxon>Bangiales</taxon>
        <taxon>Bangiaceae</taxon>
        <taxon>Pyropia</taxon>
    </lineage>
</organism>
<dbReference type="EMBL" id="CM020619">
    <property type="protein sequence ID" value="KAK1865211.1"/>
    <property type="molecule type" value="Genomic_DNA"/>
</dbReference>
<proteinExistence type="predicted"/>
<sequence>MAFVSAPLPARAAAAARQPATPVMTARPGRAAATAAAAAAAVLLATSLPSLAAISSAPCVAGEGAGCAEVAEENPLVKRLQEQSRKNKDVNDQAMLEQYWKKGYARGGGGLEVPRGLLLGRGGETREGDRRRGRSRGGWGRGGVAWGGLERTVCMRGVMATACGGVGAVCVVRAWGGGLSAACAGRPMLTPGLACVLWLVFLVLAHAWRRLPPSTRWLPSAAAPAVDGTPLRPYPFYL</sequence>
<comment type="caution">
    <text evidence="1">The sequence shown here is derived from an EMBL/GenBank/DDBJ whole genome shotgun (WGS) entry which is preliminary data.</text>
</comment>
<protein>
    <submittedName>
        <fullName evidence="1">Uncharacterized protein</fullName>
    </submittedName>
</protein>
<name>A0ACC3C5G2_PYRYE</name>
<reference evidence="1" key="1">
    <citation type="submission" date="2019-11" db="EMBL/GenBank/DDBJ databases">
        <title>Nori genome reveals adaptations in red seaweeds to the harsh intertidal environment.</title>
        <authorList>
            <person name="Wang D."/>
            <person name="Mao Y."/>
        </authorList>
    </citation>
    <scope>NUCLEOTIDE SEQUENCE</scope>
    <source>
        <tissue evidence="1">Gametophyte</tissue>
    </source>
</reference>
<dbReference type="Proteomes" id="UP000798662">
    <property type="component" value="Chromosome 2"/>
</dbReference>